<organism evidence="1 2">
    <name type="scientific">Trichothecium roseum</name>
    <dbReference type="NCBI Taxonomy" id="47278"/>
    <lineage>
        <taxon>Eukaryota</taxon>
        <taxon>Fungi</taxon>
        <taxon>Dikarya</taxon>
        <taxon>Ascomycota</taxon>
        <taxon>Pezizomycotina</taxon>
        <taxon>Sordariomycetes</taxon>
        <taxon>Hypocreomycetidae</taxon>
        <taxon>Hypocreales</taxon>
        <taxon>Hypocreales incertae sedis</taxon>
        <taxon>Trichothecium</taxon>
    </lineage>
</organism>
<accession>A0ACC0VAN4</accession>
<keyword evidence="2" id="KW-1185">Reference proteome</keyword>
<comment type="caution">
    <text evidence="1">The sequence shown here is derived from an EMBL/GenBank/DDBJ whole genome shotgun (WGS) entry which is preliminary data.</text>
</comment>
<name>A0ACC0VAN4_9HYPO</name>
<gene>
    <name evidence="1" type="ORF">N3K66_000021</name>
</gene>
<proteinExistence type="predicted"/>
<evidence type="ECO:0000313" key="2">
    <source>
        <dbReference type="Proteomes" id="UP001163324"/>
    </source>
</evidence>
<evidence type="ECO:0000313" key="1">
    <source>
        <dbReference type="EMBL" id="KAI9903492.1"/>
    </source>
</evidence>
<dbReference type="Proteomes" id="UP001163324">
    <property type="component" value="Chromosome 1"/>
</dbReference>
<dbReference type="EMBL" id="CM047940">
    <property type="protein sequence ID" value="KAI9903492.1"/>
    <property type="molecule type" value="Genomic_DNA"/>
</dbReference>
<reference evidence="1" key="1">
    <citation type="submission" date="2022-10" db="EMBL/GenBank/DDBJ databases">
        <title>Complete Genome of Trichothecium roseum strain YXFP-22015, a Plant Pathogen Isolated from Citrus.</title>
        <authorList>
            <person name="Wang Y."/>
            <person name="Zhu L."/>
        </authorList>
    </citation>
    <scope>NUCLEOTIDE SEQUENCE</scope>
    <source>
        <strain evidence="1">YXFP-22015</strain>
    </source>
</reference>
<protein>
    <submittedName>
        <fullName evidence="1">Uncharacterized protein</fullName>
    </submittedName>
</protein>
<sequence>MVPTVYFKLDHIPITASGKIDRRRLRALGAQLSAKELANFKSDVEKRAPTTEEEAVLVQIWASILGLGADDIGIDDNFVQLGGDSITAMMVVGEARKQGYELKVADVLHQPRLHQLASTSQQFVGNEGEISRAQVQGPIEQSFAQGRLWFLDQLYPNSTQYLMPYAMRLRGPLQVNALSAALCGIESRHETLRTVFASENDVNLQIVRPFQLSDLPIIDIPDEESFKDALRKEQSTPFNLTTDPGWRLTLYRLGDDHHVLSIVMHHIISDGWSASILQRELSSFYSASLRGQDPLAQISPLPIQYRDYAVWQKEQNQLDEQQRQLEYWVNQLQTSAPAEFFCDKPRPAVLSGQAEIEEIVIQGSAYSRLQEFCKEREITPFIALLSAFRATHYRLTGSKDATIGTANANRDRWQLKDMIGFFVNMQCLRIAADGESFEELVQQVQETTKASLKNQDIPFEQIVSRLKRDRDMARQPLVQVVFTLHSQRDLGQFKLEGLETEQMHLALSSRFDLEFHFSQEEGSLRGEVAFSTDLYERETVRNMLELFQQILHQGLHNPTQSISLLPFATEASLSDLHDHGLLQMPRTDYARESSIVDIFRQQTAAHPNRLAAKDDSGQMTYEQLDQNSNLIARWLKSRSYEDEKLIGVYSGRTCQTIAAFLGILKANMAYVPLDTRSPVGRVETIVSAIQGQRTILLGPGIQPPALLSEDVEFVSISDILNNGYSSQDLEFSVTSNTPSPTSLAYVMFTSGSTGKPKGVMIEHRGVVRLATQNNITRHFPPFHIMAHMGNIAFDISTWEIYATILNGGTLICIDNMTVLDNNALANTFLKESIQSAIITPALLKHCLIESPAMISQLHVLLCGGDKADGQDLLQAQRISKATVINAYGPTENTVISTFYSVKDDDAFVDGVPIGGAISNSGAFVVDSDLGLVPIGVVGELVVTGDGLARGYTNPSLNLDRFVSMDINGNTVRGYRTGDYVRYRPLDAQMEFLGRIDGQLKVRGQRIELGEIENVMQSHQSVQDAVVVAQQQGEQELQLAGFITILDKGDELESLDDVVDENAAEHIEVWETLFDSDKYTTVDDVKPESIGRDFTAWTSMYDGKLIEQVEMREWLDDTICTMLNGGAPGNVLEVGTGTGMMLFNLVGGLESYVGLEPTEKAIRFVNYAAKMIPGLSDKIYVQKGTATDVKRLRRLNTPNLIVINSVAQYFPSQRYLYDVVKQLVRQEGARTIFFGDMRSYALYDQFKMTKALHLQGYEASKSVLRQQMKEIGDAEQELLVDPAFFTALPELMPDFVEHVEIVPKQMQATNELSCYRYAAVLYVKQPEQDREIHHIASGDWINFDHDKLNRQSLLELLQHRLPITEILAVSNIPHSKTIGERHMLEQLKCRGEEDEGGWITSTLAEAELHESLSVIELNEIAELAGCRVDISWARQYSQRGGFDAVFHYHTPIEGTNRVLFHFPTDHSGRPTNSLCSRPLMQRMRQKTPFELLERLRSQLPSYMVPQAITVLDKMPVNENGKLDRRALAESATTLPILQKQNSQQQPMTPVERQLQEIWAQVLYMDPATIGLEDSFFQLGGDSIAAMKVVSQAHKFNINISVADIFRNPILCELARGEEGASRELIGAVPPFSLITNQVDQGSLREQISSLCGSDAEMVEDIYPCTPLQEGLMSLTAKRHGDYVMQAVFELSAHINIPDFKTAWEVVFATTEILRTRIVQHEVLGLTQVVLKEELPWVHHKNLEGYIASDTSQEMGPGDILSRFAIILPEDKNRPRCFVWTIHHALYDGWTIPRIMGLVGDCYNDIAIKRDPPRFSSFVKHILDVKHSDAESFWKSYLADAEFATYPHLPSASFEPAPDGEIELKITLNASSKTETTVSTMIRGALALLIHQYTRSADVIFGAVLSGRNAPVSDVDDIVGPTIATVPVRVKVDEKQSVVGYLQQLQQQATDMMDFEQTGLQRIAGVDENGRRACAFQTLVAIQPHEDDQEDVHQLGRWQDSEAHQGFSSTYALILQCFLGRDQVKIKASFDTRVLSEWQVQNMIRQFGTILNKLADAQGSQTISDIDSLSDEDKEALWNLNKMVPVGVQD</sequence>